<gene>
    <name evidence="2" type="ORF">COCCADRAFT_86566</name>
</gene>
<dbReference type="EMBL" id="KI964555">
    <property type="protein sequence ID" value="EUC37045.1"/>
    <property type="molecule type" value="Genomic_DNA"/>
</dbReference>
<keyword evidence="1" id="KW-1133">Transmembrane helix</keyword>
<dbReference type="AlphaFoldDB" id="W6YHL7"/>
<feature type="transmembrane region" description="Helical" evidence="1">
    <location>
        <begin position="19"/>
        <end position="38"/>
    </location>
</feature>
<sequence>MWRLCRAYWKACKVLEACIPIHILGGGGVTLFNLFILCKQTMLYSRTTQDRWHVKGCAGLKSKEGLLPLT</sequence>
<accession>W6YHL7</accession>
<dbReference type="GeneID" id="19152182"/>
<organism evidence="2 3">
    <name type="scientific">Cochliobolus carbonum (strain 26-R-13)</name>
    <name type="common">Maize leaf spot fungus</name>
    <name type="synonym">Bipolaris zeicola</name>
    <dbReference type="NCBI Taxonomy" id="930089"/>
    <lineage>
        <taxon>Eukaryota</taxon>
        <taxon>Fungi</taxon>
        <taxon>Dikarya</taxon>
        <taxon>Ascomycota</taxon>
        <taxon>Pezizomycotina</taxon>
        <taxon>Dothideomycetes</taxon>
        <taxon>Pleosporomycetidae</taxon>
        <taxon>Pleosporales</taxon>
        <taxon>Pleosporineae</taxon>
        <taxon>Pleosporaceae</taxon>
        <taxon>Bipolaris</taxon>
    </lineage>
</organism>
<keyword evidence="3" id="KW-1185">Reference proteome</keyword>
<evidence type="ECO:0000313" key="2">
    <source>
        <dbReference type="EMBL" id="EUC37045.1"/>
    </source>
</evidence>
<keyword evidence="1" id="KW-0812">Transmembrane</keyword>
<reference evidence="2 3" key="1">
    <citation type="journal article" date="2013" name="PLoS Genet.">
        <title>Comparative genome structure, secondary metabolite, and effector coding capacity across Cochliobolus pathogens.</title>
        <authorList>
            <person name="Condon B.J."/>
            <person name="Leng Y."/>
            <person name="Wu D."/>
            <person name="Bushley K.E."/>
            <person name="Ohm R.A."/>
            <person name="Otillar R."/>
            <person name="Martin J."/>
            <person name="Schackwitz W."/>
            <person name="Grimwood J."/>
            <person name="MohdZainudin N."/>
            <person name="Xue C."/>
            <person name="Wang R."/>
            <person name="Manning V.A."/>
            <person name="Dhillon B."/>
            <person name="Tu Z.J."/>
            <person name="Steffenson B.J."/>
            <person name="Salamov A."/>
            <person name="Sun H."/>
            <person name="Lowry S."/>
            <person name="LaButti K."/>
            <person name="Han J."/>
            <person name="Copeland A."/>
            <person name="Lindquist E."/>
            <person name="Barry K."/>
            <person name="Schmutz J."/>
            <person name="Baker S.E."/>
            <person name="Ciuffetti L.M."/>
            <person name="Grigoriev I.V."/>
            <person name="Zhong S."/>
            <person name="Turgeon B.G."/>
        </authorList>
    </citation>
    <scope>NUCLEOTIDE SEQUENCE [LARGE SCALE GENOMIC DNA]</scope>
    <source>
        <strain evidence="2 3">26-R-13</strain>
    </source>
</reference>
<evidence type="ECO:0000256" key="1">
    <source>
        <dbReference type="SAM" id="Phobius"/>
    </source>
</evidence>
<dbReference type="HOGENOM" id="CLU_2793621_0_0_1"/>
<keyword evidence="1" id="KW-0472">Membrane</keyword>
<protein>
    <submittedName>
        <fullName evidence="2">Uncharacterized protein</fullName>
    </submittedName>
</protein>
<dbReference type="RefSeq" id="XP_007708689.1">
    <property type="nucleotide sequence ID" value="XM_007710499.1"/>
</dbReference>
<evidence type="ECO:0000313" key="3">
    <source>
        <dbReference type="Proteomes" id="UP000053841"/>
    </source>
</evidence>
<dbReference type="KEGG" id="bze:COCCADRAFT_86566"/>
<dbReference type="Proteomes" id="UP000053841">
    <property type="component" value="Unassembled WGS sequence"/>
</dbReference>
<name>W6YHL7_COCC2</name>
<proteinExistence type="predicted"/>